<dbReference type="InterPro" id="IPR005490">
    <property type="entry name" value="LD_TPept_cat_dom"/>
</dbReference>
<evidence type="ECO:0000256" key="6">
    <source>
        <dbReference type="PROSITE-ProRule" id="PRU01373"/>
    </source>
</evidence>
<dbReference type="InterPro" id="IPR038063">
    <property type="entry name" value="Transpep_catalytic_dom"/>
</dbReference>
<dbReference type="PROSITE" id="PS52029">
    <property type="entry name" value="LD_TPASE"/>
    <property type="match status" value="1"/>
</dbReference>
<dbReference type="EMBL" id="BANX01000003">
    <property type="protein sequence ID" value="GAC66687.1"/>
    <property type="molecule type" value="Genomic_DNA"/>
</dbReference>
<keyword evidence="11" id="KW-1185">Reference proteome</keyword>
<dbReference type="AlphaFoldDB" id="M0QGY4"/>
<reference evidence="10 11" key="1">
    <citation type="submission" date="2013-01" db="EMBL/GenBank/DDBJ databases">
        <title>Whole genome shotgun sequence of Gordonia soli NBRC 108243.</title>
        <authorList>
            <person name="Isaki-Nakamura S."/>
            <person name="Hosoyama A."/>
            <person name="Tsuchikane K."/>
            <person name="Ando Y."/>
            <person name="Baba S."/>
            <person name="Ohji S."/>
            <person name="Hamada M."/>
            <person name="Tamura T."/>
            <person name="Yamazoe A."/>
            <person name="Yamazaki S."/>
            <person name="Fujita N."/>
        </authorList>
    </citation>
    <scope>NUCLEOTIDE SEQUENCE [LARGE SCALE GENOMIC DNA]</scope>
    <source>
        <strain evidence="10 11">NBRC 108243</strain>
    </source>
</reference>
<dbReference type="GO" id="GO:0071555">
    <property type="term" value="P:cell wall organization"/>
    <property type="evidence" value="ECO:0007669"/>
    <property type="project" value="UniProtKB-UniRule"/>
</dbReference>
<keyword evidence="2" id="KW-0808">Transferase</keyword>
<dbReference type="Gene3D" id="2.40.440.10">
    <property type="entry name" value="L,D-transpeptidase catalytic domain-like"/>
    <property type="match status" value="1"/>
</dbReference>
<keyword evidence="3 6" id="KW-0133">Cell shape</keyword>
<dbReference type="PANTHER" id="PTHR30582">
    <property type="entry name" value="L,D-TRANSPEPTIDASE"/>
    <property type="match status" value="1"/>
</dbReference>
<dbReference type="Proteomes" id="UP000011666">
    <property type="component" value="Unassembled WGS sequence"/>
</dbReference>
<dbReference type="GO" id="GO:0016740">
    <property type="term" value="F:transferase activity"/>
    <property type="evidence" value="ECO:0007669"/>
    <property type="project" value="UniProtKB-KW"/>
</dbReference>
<evidence type="ECO:0000256" key="4">
    <source>
        <dbReference type="ARBA" id="ARBA00022984"/>
    </source>
</evidence>
<keyword evidence="8" id="KW-0812">Transmembrane</keyword>
<dbReference type="SUPFAM" id="SSF141523">
    <property type="entry name" value="L,D-transpeptidase catalytic domain-like"/>
    <property type="match status" value="1"/>
</dbReference>
<dbReference type="GO" id="GO:0005576">
    <property type="term" value="C:extracellular region"/>
    <property type="evidence" value="ECO:0007669"/>
    <property type="project" value="TreeGrafter"/>
</dbReference>
<gene>
    <name evidence="10" type="ORF">GS4_03_01350</name>
</gene>
<dbReference type="STRING" id="1223545.GS4_03_01350"/>
<accession>M0QGY4</accession>
<sequence length="192" mass="20546">MREVGTTLARTAGDYAWSLLFAVAVLAISAFLVIQLGVTARTGASTPEPARGHTVGPASANSCSGNTRGQLIRVSLAEQTLVACDGPAMVGFTPVTTGRVDLGDGTPLGTWHIVSRESDRHLSGADYRVFVHHWLPFFGDYGFHDSPWQDFAYGDRDLYRTRGSRGCVHVPGPAMDTLARWARVGTTVTIAA</sequence>
<evidence type="ECO:0000313" key="10">
    <source>
        <dbReference type="EMBL" id="GAC66687.1"/>
    </source>
</evidence>
<dbReference type="Pfam" id="PF03734">
    <property type="entry name" value="YkuD"/>
    <property type="match status" value="1"/>
</dbReference>
<evidence type="ECO:0000256" key="8">
    <source>
        <dbReference type="SAM" id="Phobius"/>
    </source>
</evidence>
<keyword evidence="5 6" id="KW-0961">Cell wall biogenesis/degradation</keyword>
<feature type="active site" description="Proton donor/acceptor" evidence="6">
    <location>
        <position position="144"/>
    </location>
</feature>
<evidence type="ECO:0000256" key="3">
    <source>
        <dbReference type="ARBA" id="ARBA00022960"/>
    </source>
</evidence>
<dbReference type="CDD" id="cd16913">
    <property type="entry name" value="YkuD_like"/>
    <property type="match status" value="1"/>
</dbReference>
<comment type="pathway">
    <text evidence="1 6">Cell wall biogenesis; peptidoglycan biosynthesis.</text>
</comment>
<organism evidence="10 11">
    <name type="scientific">Gordonia soli NBRC 108243</name>
    <dbReference type="NCBI Taxonomy" id="1223545"/>
    <lineage>
        <taxon>Bacteria</taxon>
        <taxon>Bacillati</taxon>
        <taxon>Actinomycetota</taxon>
        <taxon>Actinomycetes</taxon>
        <taxon>Mycobacteriales</taxon>
        <taxon>Gordoniaceae</taxon>
        <taxon>Gordonia</taxon>
    </lineage>
</organism>
<feature type="region of interest" description="Disordered" evidence="7">
    <location>
        <begin position="43"/>
        <end position="64"/>
    </location>
</feature>
<dbReference type="PANTHER" id="PTHR30582:SF2">
    <property type="entry name" value="L,D-TRANSPEPTIDASE YCIB-RELATED"/>
    <property type="match status" value="1"/>
</dbReference>
<evidence type="ECO:0000256" key="2">
    <source>
        <dbReference type="ARBA" id="ARBA00022679"/>
    </source>
</evidence>
<evidence type="ECO:0000313" key="11">
    <source>
        <dbReference type="Proteomes" id="UP000011666"/>
    </source>
</evidence>
<feature type="domain" description="L,D-TPase catalytic" evidence="9">
    <location>
        <begin position="70"/>
        <end position="191"/>
    </location>
</feature>
<feature type="active site" description="Nucleophile" evidence="6">
    <location>
        <position position="167"/>
    </location>
</feature>
<name>M0QGY4_9ACTN</name>
<dbReference type="UniPathway" id="UPA00219"/>
<evidence type="ECO:0000256" key="1">
    <source>
        <dbReference type="ARBA" id="ARBA00004752"/>
    </source>
</evidence>
<evidence type="ECO:0000256" key="5">
    <source>
        <dbReference type="ARBA" id="ARBA00023316"/>
    </source>
</evidence>
<evidence type="ECO:0000256" key="7">
    <source>
        <dbReference type="SAM" id="MobiDB-lite"/>
    </source>
</evidence>
<proteinExistence type="predicted"/>
<evidence type="ECO:0000259" key="9">
    <source>
        <dbReference type="PROSITE" id="PS52029"/>
    </source>
</evidence>
<dbReference type="GO" id="GO:0008360">
    <property type="term" value="P:regulation of cell shape"/>
    <property type="evidence" value="ECO:0007669"/>
    <property type="project" value="UniProtKB-UniRule"/>
</dbReference>
<comment type="caution">
    <text evidence="10">The sequence shown here is derived from an EMBL/GenBank/DDBJ whole genome shotgun (WGS) entry which is preliminary data.</text>
</comment>
<dbReference type="eggNOG" id="COG1376">
    <property type="taxonomic scope" value="Bacteria"/>
</dbReference>
<feature type="transmembrane region" description="Helical" evidence="8">
    <location>
        <begin position="15"/>
        <end position="34"/>
    </location>
</feature>
<dbReference type="GO" id="GO:0071972">
    <property type="term" value="F:peptidoglycan L,D-transpeptidase activity"/>
    <property type="evidence" value="ECO:0007669"/>
    <property type="project" value="TreeGrafter"/>
</dbReference>
<dbReference type="InterPro" id="IPR050979">
    <property type="entry name" value="LD-transpeptidase"/>
</dbReference>
<keyword evidence="4 6" id="KW-0573">Peptidoglycan synthesis</keyword>
<dbReference type="GO" id="GO:0018104">
    <property type="term" value="P:peptidoglycan-protein cross-linking"/>
    <property type="evidence" value="ECO:0007669"/>
    <property type="project" value="TreeGrafter"/>
</dbReference>
<keyword evidence="8" id="KW-0472">Membrane</keyword>
<keyword evidence="8" id="KW-1133">Transmembrane helix</keyword>
<protein>
    <recommendedName>
        <fullName evidence="9">L,D-TPase catalytic domain-containing protein</fullName>
    </recommendedName>
</protein>